<evidence type="ECO:0000256" key="5">
    <source>
        <dbReference type="ARBA" id="ARBA00022777"/>
    </source>
</evidence>
<comment type="caution">
    <text evidence="10">The sequence shown here is derived from an EMBL/GenBank/DDBJ whole genome shotgun (WGS) entry which is preliminary data.</text>
</comment>
<feature type="compositionally biased region" description="Pro residues" evidence="8">
    <location>
        <begin position="458"/>
        <end position="469"/>
    </location>
</feature>
<keyword evidence="4 7" id="KW-0547">Nucleotide-binding</keyword>
<feature type="region of interest" description="Disordered" evidence="8">
    <location>
        <begin position="332"/>
        <end position="475"/>
    </location>
</feature>
<dbReference type="EC" id="2.7.11.1" evidence="1"/>
<dbReference type="PANTHER" id="PTHR43289:SF6">
    <property type="entry name" value="SERINE_THREONINE-PROTEIN KINASE NEKL-3"/>
    <property type="match status" value="1"/>
</dbReference>
<name>A0ABS2TYA5_9ACTN</name>
<keyword evidence="5 10" id="KW-0418">Kinase</keyword>
<dbReference type="InterPro" id="IPR000719">
    <property type="entry name" value="Prot_kinase_dom"/>
</dbReference>
<dbReference type="GO" id="GO:0004674">
    <property type="term" value="F:protein serine/threonine kinase activity"/>
    <property type="evidence" value="ECO:0007669"/>
    <property type="project" value="UniProtKB-KW"/>
</dbReference>
<dbReference type="PROSITE" id="PS50011">
    <property type="entry name" value="PROTEIN_KINASE_DOM"/>
    <property type="match status" value="1"/>
</dbReference>
<evidence type="ECO:0000256" key="2">
    <source>
        <dbReference type="ARBA" id="ARBA00022527"/>
    </source>
</evidence>
<accession>A0ABS2TYA5</accession>
<dbReference type="InterPro" id="IPR011009">
    <property type="entry name" value="Kinase-like_dom_sf"/>
</dbReference>
<reference evidence="10 11" key="1">
    <citation type="submission" date="2021-01" db="EMBL/GenBank/DDBJ databases">
        <title>Streptomyces acididurans sp. nov., isolated from a peat swamp forest soil.</title>
        <authorList>
            <person name="Chantavorakit T."/>
            <person name="Duangmal K."/>
        </authorList>
    </citation>
    <scope>NUCLEOTIDE SEQUENCE [LARGE SCALE GENOMIC DNA]</scope>
    <source>
        <strain evidence="10 11">KK5PA1</strain>
    </source>
</reference>
<dbReference type="Proteomes" id="UP000749040">
    <property type="component" value="Unassembled WGS sequence"/>
</dbReference>
<evidence type="ECO:0000313" key="11">
    <source>
        <dbReference type="Proteomes" id="UP000749040"/>
    </source>
</evidence>
<dbReference type="SUPFAM" id="SSF56112">
    <property type="entry name" value="Protein kinase-like (PK-like)"/>
    <property type="match status" value="1"/>
</dbReference>
<evidence type="ECO:0000256" key="6">
    <source>
        <dbReference type="ARBA" id="ARBA00022840"/>
    </source>
</evidence>
<dbReference type="Pfam" id="PF00069">
    <property type="entry name" value="Pkinase"/>
    <property type="match status" value="1"/>
</dbReference>
<organism evidence="10 11">
    <name type="scientific">Actinacidiphila acididurans</name>
    <dbReference type="NCBI Taxonomy" id="2784346"/>
    <lineage>
        <taxon>Bacteria</taxon>
        <taxon>Bacillati</taxon>
        <taxon>Actinomycetota</taxon>
        <taxon>Actinomycetes</taxon>
        <taxon>Kitasatosporales</taxon>
        <taxon>Streptomycetaceae</taxon>
        <taxon>Actinacidiphila</taxon>
    </lineage>
</organism>
<evidence type="ECO:0000256" key="7">
    <source>
        <dbReference type="PROSITE-ProRule" id="PRU10141"/>
    </source>
</evidence>
<evidence type="ECO:0000256" key="4">
    <source>
        <dbReference type="ARBA" id="ARBA00022741"/>
    </source>
</evidence>
<evidence type="ECO:0000256" key="8">
    <source>
        <dbReference type="SAM" id="MobiDB-lite"/>
    </source>
</evidence>
<proteinExistence type="predicted"/>
<feature type="compositionally biased region" description="Low complexity" evidence="8">
    <location>
        <begin position="355"/>
        <end position="414"/>
    </location>
</feature>
<feature type="binding site" evidence="7">
    <location>
        <position position="36"/>
    </location>
    <ligand>
        <name>ATP</name>
        <dbReference type="ChEBI" id="CHEBI:30616"/>
    </ligand>
</feature>
<protein>
    <recommendedName>
        <fullName evidence="1">non-specific serine/threonine protein kinase</fullName>
        <ecNumber evidence="1">2.7.11.1</ecNumber>
    </recommendedName>
</protein>
<dbReference type="PROSITE" id="PS00107">
    <property type="entry name" value="PROTEIN_KINASE_ATP"/>
    <property type="match status" value="1"/>
</dbReference>
<evidence type="ECO:0000256" key="3">
    <source>
        <dbReference type="ARBA" id="ARBA00022679"/>
    </source>
</evidence>
<feature type="compositionally biased region" description="Pro residues" evidence="8">
    <location>
        <begin position="425"/>
        <end position="441"/>
    </location>
</feature>
<evidence type="ECO:0000313" key="10">
    <source>
        <dbReference type="EMBL" id="MBM9507961.1"/>
    </source>
</evidence>
<keyword evidence="11" id="KW-1185">Reference proteome</keyword>
<dbReference type="CDD" id="cd14014">
    <property type="entry name" value="STKc_PknB_like"/>
    <property type="match status" value="1"/>
</dbReference>
<feature type="compositionally biased region" description="Low complexity" evidence="8">
    <location>
        <begin position="442"/>
        <end position="457"/>
    </location>
</feature>
<dbReference type="SMART" id="SM00220">
    <property type="entry name" value="S_TKc"/>
    <property type="match status" value="1"/>
</dbReference>
<dbReference type="Gene3D" id="1.10.510.10">
    <property type="entry name" value="Transferase(Phosphotransferase) domain 1"/>
    <property type="match status" value="1"/>
</dbReference>
<gene>
    <name evidence="10" type="ORF">ITX44_26105</name>
</gene>
<evidence type="ECO:0000259" key="9">
    <source>
        <dbReference type="PROSITE" id="PS50011"/>
    </source>
</evidence>
<dbReference type="Gene3D" id="3.30.200.20">
    <property type="entry name" value="Phosphorylase Kinase, domain 1"/>
    <property type="match status" value="1"/>
</dbReference>
<sequence>MMLADRYRLDAPLGRGGMGEVWRAWDLRLGRPVAVKVLAGSAEDAVARFQHEARIAARLSHPHVVGVYDAGTEGGRSFLVMELVAGRSLAQELREEGPLPPARVAEVAAHTAAGLAAAHLRGVVHRDIKPSNLLAGADGSVKIADFGIARGVNGETTAAVTSPGAVLGTSFYLSPEAAAGGRAGSAADVYGLGCTLYELLTGQPPFTGEHPVVVLRRHVEDAPVPPRRLRPQTPGELNAYLLRMLAKQPDLRPTAAEAAAWFAEDIWQGELPGGAEDFDAAEPAFHGSLAAGAGAGATAPERTRARRRAPAAGAITAAAAIAAAALALASPVADGNSPAAPSRTVPSHAVSSQGARGTAQSGAAPAAAGPAPAAPAAANRPQAAATGPASPKQTTGTMPTAPTATPTSSHSTSPRGLPSRSTPVSVPPASAPSAATPPPTPTGGATAPTTDPTTDPTPATPPPTTPDTTPPADGR</sequence>
<feature type="domain" description="Protein kinase" evidence="9">
    <location>
        <begin position="7"/>
        <end position="262"/>
    </location>
</feature>
<dbReference type="PRINTS" id="PR01217">
    <property type="entry name" value="PRICHEXTENSN"/>
</dbReference>
<keyword evidence="6 7" id="KW-0067">ATP-binding</keyword>
<dbReference type="EMBL" id="JADKYB010000015">
    <property type="protein sequence ID" value="MBM9507961.1"/>
    <property type="molecule type" value="Genomic_DNA"/>
</dbReference>
<evidence type="ECO:0000256" key="1">
    <source>
        <dbReference type="ARBA" id="ARBA00012513"/>
    </source>
</evidence>
<dbReference type="PANTHER" id="PTHR43289">
    <property type="entry name" value="MITOGEN-ACTIVATED PROTEIN KINASE KINASE KINASE 20-RELATED"/>
    <property type="match status" value="1"/>
</dbReference>
<keyword evidence="2 10" id="KW-0723">Serine/threonine-protein kinase</keyword>
<dbReference type="InterPro" id="IPR017441">
    <property type="entry name" value="Protein_kinase_ATP_BS"/>
</dbReference>
<keyword evidence="3" id="KW-0808">Transferase</keyword>